<proteinExistence type="predicted"/>
<gene>
    <name evidence="1" type="ORF">Q8Y70_15650</name>
</gene>
<reference evidence="1 2" key="1">
    <citation type="submission" date="2023-10" db="EMBL/GenBank/DDBJ databases">
        <title>Genome sequencing of the isolated polysaccharide-producing bacterium Kosakonia sacchari KS2022.</title>
        <authorList>
            <person name="Yi X."/>
        </authorList>
    </citation>
    <scope>NUCLEOTIDE SEQUENCE [LARGE SCALE GENOMIC DNA]</scope>
    <source>
        <strain evidence="1 2">KS2022</strain>
    </source>
</reference>
<name>A0ABZ0MKN5_9ENTR</name>
<dbReference type="Proteomes" id="UP001302368">
    <property type="component" value="Chromosome"/>
</dbReference>
<evidence type="ECO:0000313" key="2">
    <source>
        <dbReference type="Proteomes" id="UP001302368"/>
    </source>
</evidence>
<dbReference type="RefSeq" id="WP_305736590.1">
    <property type="nucleotide sequence ID" value="NZ_CP137744.1"/>
</dbReference>
<evidence type="ECO:0000313" key="1">
    <source>
        <dbReference type="EMBL" id="WOZ76033.1"/>
    </source>
</evidence>
<sequence>MDAKQVAQAIVDGIASLPNGLYLSAVRTIENTGISGNQLKIRNDYETEKFMRVFKALIVNEEPLRKLIMMAINEYYLKLDDKARTAINDKLGYSGTKLGSRVGAQFFISQKIATQLIKRIWHTEAYNRAIRVGSSFVFNILLLQGVIEEAARASRRLGAKYPAFYLKVSPLNLDMIYFLAEDALEPFLQYTKAHPIDCKRIDDEVCKILSN</sequence>
<accession>A0ABZ0MKN5</accession>
<protein>
    <submittedName>
        <fullName evidence="1">Uncharacterized protein</fullName>
    </submittedName>
</protein>
<organism evidence="1 2">
    <name type="scientific">Kosakonia sacchari</name>
    <dbReference type="NCBI Taxonomy" id="1158459"/>
    <lineage>
        <taxon>Bacteria</taxon>
        <taxon>Pseudomonadati</taxon>
        <taxon>Pseudomonadota</taxon>
        <taxon>Gammaproteobacteria</taxon>
        <taxon>Enterobacterales</taxon>
        <taxon>Enterobacteriaceae</taxon>
        <taxon>Kosakonia</taxon>
    </lineage>
</organism>
<keyword evidence="2" id="KW-1185">Reference proteome</keyword>
<dbReference type="EMBL" id="CP137744">
    <property type="protein sequence ID" value="WOZ76033.1"/>
    <property type="molecule type" value="Genomic_DNA"/>
</dbReference>